<dbReference type="Pfam" id="PF00528">
    <property type="entry name" value="BPD_transp_1"/>
    <property type="match status" value="1"/>
</dbReference>
<gene>
    <name evidence="9" type="ORF">I7822_17245</name>
</gene>
<dbReference type="CDD" id="cd06261">
    <property type="entry name" value="TM_PBP2"/>
    <property type="match status" value="1"/>
</dbReference>
<comment type="similarity">
    <text evidence="7">Belongs to the binding-protein-dependent transport system permease family.</text>
</comment>
<dbReference type="Gene3D" id="1.10.3720.10">
    <property type="entry name" value="MetI-like"/>
    <property type="match status" value="1"/>
</dbReference>
<dbReference type="RefSeq" id="WP_207980352.1">
    <property type="nucleotide sequence ID" value="NZ_JAGDEL010000013.1"/>
</dbReference>
<accession>A0ABS3N5R9</accession>
<evidence type="ECO:0000259" key="8">
    <source>
        <dbReference type="PROSITE" id="PS50928"/>
    </source>
</evidence>
<keyword evidence="6 7" id="KW-0472">Membrane</keyword>
<dbReference type="PANTHER" id="PTHR30193:SF37">
    <property type="entry name" value="INNER MEMBRANE ABC TRANSPORTER PERMEASE PROTEIN YCJO"/>
    <property type="match status" value="1"/>
</dbReference>
<feature type="transmembrane region" description="Helical" evidence="7">
    <location>
        <begin position="95"/>
        <end position="117"/>
    </location>
</feature>
<feature type="domain" description="ABC transmembrane type-1" evidence="8">
    <location>
        <begin position="91"/>
        <end position="306"/>
    </location>
</feature>
<evidence type="ECO:0000256" key="5">
    <source>
        <dbReference type="ARBA" id="ARBA00022989"/>
    </source>
</evidence>
<keyword evidence="2 7" id="KW-0813">Transport</keyword>
<feature type="transmembrane region" description="Helical" evidence="7">
    <location>
        <begin position="285"/>
        <end position="307"/>
    </location>
</feature>
<sequence>MNNVANTKKVTSVQQITPASRGSLLHEIYKNRTLYLFISPFYLLFLIFGLFPIVFSLYLSFHKWGGLGAMEFVGLKQFTYLLTDTVFWQSVGNTFAIWFLSAIPMLFGALVIAFLLNTPFLKFKGFYRTAFFVTNVTSIVAVTIIFKSIFGDSYGLLNYVLTTIGLDPVEWLKSEFLIKVVIASMVVWRWTGYNAIIYLAGLQGIPNTLYEAAKMDGANLVQMFFHITIPLLRPIILFTVLMTTIGSMQLFTEPQVLLGNSGGVGGSGLTITLYMYKQAFGESQYGYASVVSWALFVIIALFSLLNWKIVQKTGAK</sequence>
<comment type="subcellular location">
    <subcellularLocation>
        <location evidence="1 7">Cell membrane</location>
        <topology evidence="1 7">Multi-pass membrane protein</topology>
    </subcellularLocation>
</comment>
<reference evidence="9 10" key="1">
    <citation type="submission" date="2021-03" db="EMBL/GenBank/DDBJ databases">
        <title>Whole genome sequence of Metabacillus bambusae BG109.</title>
        <authorList>
            <person name="Jeong J.W."/>
        </authorList>
    </citation>
    <scope>NUCLEOTIDE SEQUENCE [LARGE SCALE GENOMIC DNA]</scope>
    <source>
        <strain evidence="9 10">BG109</strain>
    </source>
</reference>
<evidence type="ECO:0000313" key="10">
    <source>
        <dbReference type="Proteomes" id="UP000663981"/>
    </source>
</evidence>
<feature type="transmembrane region" description="Helical" evidence="7">
    <location>
        <begin position="129"/>
        <end position="150"/>
    </location>
</feature>
<keyword evidence="10" id="KW-1185">Reference proteome</keyword>
<keyword evidence="3" id="KW-1003">Cell membrane</keyword>
<dbReference type="PROSITE" id="PS50928">
    <property type="entry name" value="ABC_TM1"/>
    <property type="match status" value="1"/>
</dbReference>
<evidence type="ECO:0000256" key="2">
    <source>
        <dbReference type="ARBA" id="ARBA00022448"/>
    </source>
</evidence>
<evidence type="ECO:0000313" key="9">
    <source>
        <dbReference type="EMBL" id="MBO1513399.1"/>
    </source>
</evidence>
<feature type="transmembrane region" description="Helical" evidence="7">
    <location>
        <begin position="223"/>
        <end position="245"/>
    </location>
</feature>
<evidence type="ECO:0000256" key="1">
    <source>
        <dbReference type="ARBA" id="ARBA00004651"/>
    </source>
</evidence>
<evidence type="ECO:0000256" key="3">
    <source>
        <dbReference type="ARBA" id="ARBA00022475"/>
    </source>
</evidence>
<name>A0ABS3N5R9_9BACI</name>
<dbReference type="InterPro" id="IPR035906">
    <property type="entry name" value="MetI-like_sf"/>
</dbReference>
<dbReference type="InterPro" id="IPR051393">
    <property type="entry name" value="ABC_transporter_permease"/>
</dbReference>
<dbReference type="InterPro" id="IPR000515">
    <property type="entry name" value="MetI-like"/>
</dbReference>
<feature type="transmembrane region" description="Helical" evidence="7">
    <location>
        <begin position="34"/>
        <end position="61"/>
    </location>
</feature>
<keyword evidence="5 7" id="KW-1133">Transmembrane helix</keyword>
<evidence type="ECO:0000256" key="4">
    <source>
        <dbReference type="ARBA" id="ARBA00022692"/>
    </source>
</evidence>
<dbReference type="EMBL" id="JAGDEL010000013">
    <property type="protein sequence ID" value="MBO1513399.1"/>
    <property type="molecule type" value="Genomic_DNA"/>
</dbReference>
<organism evidence="9 10">
    <name type="scientific">Metabacillus bambusae</name>
    <dbReference type="NCBI Taxonomy" id="2795218"/>
    <lineage>
        <taxon>Bacteria</taxon>
        <taxon>Bacillati</taxon>
        <taxon>Bacillota</taxon>
        <taxon>Bacilli</taxon>
        <taxon>Bacillales</taxon>
        <taxon>Bacillaceae</taxon>
        <taxon>Metabacillus</taxon>
    </lineage>
</organism>
<keyword evidence="4 7" id="KW-0812">Transmembrane</keyword>
<feature type="transmembrane region" description="Helical" evidence="7">
    <location>
        <begin position="176"/>
        <end position="202"/>
    </location>
</feature>
<dbReference type="PANTHER" id="PTHR30193">
    <property type="entry name" value="ABC TRANSPORTER PERMEASE PROTEIN"/>
    <property type="match status" value="1"/>
</dbReference>
<proteinExistence type="inferred from homology"/>
<evidence type="ECO:0000256" key="6">
    <source>
        <dbReference type="ARBA" id="ARBA00023136"/>
    </source>
</evidence>
<dbReference type="Proteomes" id="UP000663981">
    <property type="component" value="Unassembled WGS sequence"/>
</dbReference>
<comment type="caution">
    <text evidence="9">The sequence shown here is derived from an EMBL/GenBank/DDBJ whole genome shotgun (WGS) entry which is preliminary data.</text>
</comment>
<protein>
    <submittedName>
        <fullName evidence="9">Sugar ABC transporter permease</fullName>
    </submittedName>
</protein>
<dbReference type="SUPFAM" id="SSF161098">
    <property type="entry name" value="MetI-like"/>
    <property type="match status" value="1"/>
</dbReference>
<evidence type="ECO:0000256" key="7">
    <source>
        <dbReference type="RuleBase" id="RU363032"/>
    </source>
</evidence>